<dbReference type="EnsemblPlants" id="Ma04_t23380.1">
    <property type="protein sequence ID" value="Ma04_p23380.1"/>
    <property type="gene ID" value="Ma04_g23380"/>
</dbReference>
<dbReference type="Proteomes" id="UP000012960">
    <property type="component" value="Unplaced"/>
</dbReference>
<sequence length="56" mass="6492">MYGGSSIMPMNCSRLCVNEQFHVQYLSICVVTAIELKTVTLKTQFEVVDWSRHFSY</sequence>
<name>A0A804IT02_MUSAM</name>
<dbReference type="AlphaFoldDB" id="A0A804IT02"/>
<accession>A0A804IT02</accession>
<keyword evidence="3" id="KW-1185">Reference proteome</keyword>
<dbReference type="EMBL" id="HG996469">
    <property type="protein sequence ID" value="CAG1843150.1"/>
    <property type="molecule type" value="Genomic_DNA"/>
</dbReference>
<reference evidence="2" key="2">
    <citation type="submission" date="2021-05" db="UniProtKB">
        <authorList>
            <consortium name="EnsemblPlants"/>
        </authorList>
    </citation>
    <scope>IDENTIFICATION</scope>
    <source>
        <strain evidence="2">subsp. malaccensis</strain>
    </source>
</reference>
<evidence type="ECO:0000313" key="3">
    <source>
        <dbReference type="Proteomes" id="UP000012960"/>
    </source>
</evidence>
<gene>
    <name evidence="1" type="ORF">GSMUA_129450.1</name>
</gene>
<evidence type="ECO:0000313" key="1">
    <source>
        <dbReference type="EMBL" id="CAG1843150.1"/>
    </source>
</evidence>
<evidence type="ECO:0000313" key="2">
    <source>
        <dbReference type="EnsemblPlants" id="Ma04_p23380.1"/>
    </source>
</evidence>
<reference evidence="1" key="1">
    <citation type="submission" date="2021-03" db="EMBL/GenBank/DDBJ databases">
        <authorList>
            <consortium name="Genoscope - CEA"/>
            <person name="William W."/>
        </authorList>
    </citation>
    <scope>NUCLEOTIDE SEQUENCE</scope>
    <source>
        <strain evidence="1">Doubled-haploid Pahang</strain>
    </source>
</reference>
<dbReference type="InParanoid" id="A0A804IT02"/>
<organism evidence="2 3">
    <name type="scientific">Musa acuminata subsp. malaccensis</name>
    <name type="common">Wild banana</name>
    <name type="synonym">Musa malaccensis</name>
    <dbReference type="NCBI Taxonomy" id="214687"/>
    <lineage>
        <taxon>Eukaryota</taxon>
        <taxon>Viridiplantae</taxon>
        <taxon>Streptophyta</taxon>
        <taxon>Embryophyta</taxon>
        <taxon>Tracheophyta</taxon>
        <taxon>Spermatophyta</taxon>
        <taxon>Magnoliopsida</taxon>
        <taxon>Liliopsida</taxon>
        <taxon>Zingiberales</taxon>
        <taxon>Musaceae</taxon>
        <taxon>Musa</taxon>
    </lineage>
</organism>
<dbReference type="Gramene" id="Ma04_t23380.1">
    <property type="protein sequence ID" value="Ma04_p23380.1"/>
    <property type="gene ID" value="Ma04_g23380"/>
</dbReference>
<protein>
    <submittedName>
        <fullName evidence="1">(wild Malaysian banana) hypothetical protein</fullName>
    </submittedName>
</protein>
<proteinExistence type="predicted"/>